<dbReference type="InterPro" id="IPR011006">
    <property type="entry name" value="CheY-like_superfamily"/>
</dbReference>
<dbReference type="InterPro" id="IPR001789">
    <property type="entry name" value="Sig_transdc_resp-reg_receiver"/>
</dbReference>
<dbReference type="Pfam" id="PF00158">
    <property type="entry name" value="Sigma54_activat"/>
    <property type="match status" value="1"/>
</dbReference>
<dbReference type="CDD" id="cd00009">
    <property type="entry name" value="AAA"/>
    <property type="match status" value="1"/>
</dbReference>
<dbReference type="GO" id="GO:0006355">
    <property type="term" value="P:regulation of DNA-templated transcription"/>
    <property type="evidence" value="ECO:0007669"/>
    <property type="project" value="InterPro"/>
</dbReference>
<keyword evidence="1" id="KW-0547">Nucleotide-binding</keyword>
<evidence type="ECO:0000256" key="1">
    <source>
        <dbReference type="ARBA" id="ARBA00022741"/>
    </source>
</evidence>
<keyword evidence="2" id="KW-0067">ATP-binding</keyword>
<dbReference type="EMBL" id="FNVD01000023">
    <property type="protein sequence ID" value="SEG28097.1"/>
    <property type="molecule type" value="Genomic_DNA"/>
</dbReference>
<dbReference type="GO" id="GO:0003677">
    <property type="term" value="F:DNA binding"/>
    <property type="evidence" value="ECO:0007669"/>
    <property type="project" value="UniProtKB-KW"/>
</dbReference>
<feature type="domain" description="Sigma-54 factor interaction" evidence="6">
    <location>
        <begin position="141"/>
        <end position="359"/>
    </location>
</feature>
<dbReference type="Gene3D" id="3.40.50.300">
    <property type="entry name" value="P-loop containing nucleotide triphosphate hydrolases"/>
    <property type="match status" value="1"/>
</dbReference>
<evidence type="ECO:0000256" key="5">
    <source>
        <dbReference type="PROSITE-ProRule" id="PRU00169"/>
    </source>
</evidence>
<dbReference type="Gene3D" id="3.40.50.2300">
    <property type="match status" value="1"/>
</dbReference>
<dbReference type="Proteomes" id="UP000236742">
    <property type="component" value="Unassembled WGS sequence"/>
</dbReference>
<dbReference type="InterPro" id="IPR025662">
    <property type="entry name" value="Sigma_54_int_dom_ATP-bd_1"/>
</dbReference>
<dbReference type="InterPro" id="IPR025944">
    <property type="entry name" value="Sigma_54_int_dom_CS"/>
</dbReference>
<dbReference type="SUPFAM" id="SSF46689">
    <property type="entry name" value="Homeodomain-like"/>
    <property type="match status" value="1"/>
</dbReference>
<dbReference type="Pfam" id="PF00072">
    <property type="entry name" value="Response_reg"/>
    <property type="match status" value="1"/>
</dbReference>
<evidence type="ECO:0000256" key="2">
    <source>
        <dbReference type="ARBA" id="ARBA00022840"/>
    </source>
</evidence>
<keyword evidence="5" id="KW-0597">Phosphoprotein</keyword>
<protein>
    <submittedName>
        <fullName evidence="8">DNA-binding transcriptional response regulator, NtrC family, contains REC, AAA-type ATPase, and a Fis-type DNA-binding domains</fullName>
    </submittedName>
</protein>
<dbReference type="GO" id="GO:0000160">
    <property type="term" value="P:phosphorelay signal transduction system"/>
    <property type="evidence" value="ECO:0007669"/>
    <property type="project" value="InterPro"/>
</dbReference>
<evidence type="ECO:0000256" key="3">
    <source>
        <dbReference type="ARBA" id="ARBA00023015"/>
    </source>
</evidence>
<dbReference type="SMART" id="SM00448">
    <property type="entry name" value="REC"/>
    <property type="match status" value="1"/>
</dbReference>
<dbReference type="InterPro" id="IPR009057">
    <property type="entry name" value="Homeodomain-like_sf"/>
</dbReference>
<dbReference type="PROSITE" id="PS50110">
    <property type="entry name" value="RESPONSE_REGULATORY"/>
    <property type="match status" value="1"/>
</dbReference>
<name>A0A1H5YXE1_9RHOB</name>
<feature type="domain" description="Response regulatory" evidence="7">
    <location>
        <begin position="6"/>
        <end position="117"/>
    </location>
</feature>
<evidence type="ECO:0000313" key="9">
    <source>
        <dbReference type="Proteomes" id="UP000236742"/>
    </source>
</evidence>
<evidence type="ECO:0000259" key="6">
    <source>
        <dbReference type="PROSITE" id="PS50045"/>
    </source>
</evidence>
<dbReference type="PROSITE" id="PS00688">
    <property type="entry name" value="SIGMA54_INTERACT_3"/>
    <property type="match status" value="1"/>
</dbReference>
<feature type="modified residue" description="4-aspartylphosphate" evidence="5">
    <location>
        <position position="55"/>
    </location>
</feature>
<evidence type="ECO:0000259" key="7">
    <source>
        <dbReference type="PROSITE" id="PS50110"/>
    </source>
</evidence>
<dbReference type="PROSITE" id="PS00675">
    <property type="entry name" value="SIGMA54_INTERACT_1"/>
    <property type="match status" value="1"/>
</dbReference>
<evidence type="ECO:0000256" key="4">
    <source>
        <dbReference type="ARBA" id="ARBA00023163"/>
    </source>
</evidence>
<dbReference type="SUPFAM" id="SSF52172">
    <property type="entry name" value="CheY-like"/>
    <property type="match status" value="1"/>
</dbReference>
<proteinExistence type="predicted"/>
<dbReference type="Gene3D" id="1.10.10.60">
    <property type="entry name" value="Homeodomain-like"/>
    <property type="match status" value="1"/>
</dbReference>
<organism evidence="8 9">
    <name type="scientific">Jhaorihella thermophila</name>
    <dbReference type="NCBI Taxonomy" id="488547"/>
    <lineage>
        <taxon>Bacteria</taxon>
        <taxon>Pseudomonadati</taxon>
        <taxon>Pseudomonadota</taxon>
        <taxon>Alphaproteobacteria</taxon>
        <taxon>Rhodobacterales</taxon>
        <taxon>Paracoccaceae</taxon>
        <taxon>Jhaorihella</taxon>
    </lineage>
</organism>
<keyword evidence="3" id="KW-0805">Transcription regulation</keyword>
<keyword evidence="4" id="KW-0804">Transcription</keyword>
<keyword evidence="9" id="KW-1185">Reference proteome</keyword>
<evidence type="ECO:0000313" key="8">
    <source>
        <dbReference type="EMBL" id="SEG28097.1"/>
    </source>
</evidence>
<sequence>MAATQSILVVDDDAILRRLLLRQIEQLGFRAVGAGTLTEALAVLDTDPPDLVLLDQKLPDATSTDHLPDLAERCPVIVLTAHGSVDQAVGAVKAGAADYLTKPISPRMLELAIARVFEAARLRNEVGLLRREVKGQETPEIVGHTAEVCKLRERARMLAEAEMPVLIHGESGAGKRTVARFIHENGPRAEASFAELQCARADGSHLADELFGAAAPGLLEAARGGTLFLSDIGRMPQVVQRRLAAALETGAFTRRGSAREIGLQVRVIAASSQGLPELAAEGGLVPELFYILTAFTLEVPPLRARRADIPELANHFLSRRRFALDVEKTISRKTLELLQKWDWPGNLRELRNVVERGVILSGRSATIQPDHVELGQQAGLTEQRDKGISVADEPTLEQLRDRYLDFLLQRHDNNRRVVAGILGISERSLYRILSQR</sequence>
<accession>A0A1H5YXE1</accession>
<dbReference type="AlphaFoldDB" id="A0A1H5YXE1"/>
<keyword evidence="8" id="KW-0238">DNA-binding</keyword>
<dbReference type="InterPro" id="IPR027417">
    <property type="entry name" value="P-loop_NTPase"/>
</dbReference>
<dbReference type="InterPro" id="IPR002078">
    <property type="entry name" value="Sigma_54_int"/>
</dbReference>
<gene>
    <name evidence="8" type="ORF">SAMN05421751_12327</name>
</gene>
<dbReference type="Gene3D" id="1.10.8.60">
    <property type="match status" value="1"/>
</dbReference>
<dbReference type="SUPFAM" id="SSF52540">
    <property type="entry name" value="P-loop containing nucleoside triphosphate hydrolases"/>
    <property type="match status" value="1"/>
</dbReference>
<dbReference type="GO" id="GO:0005524">
    <property type="term" value="F:ATP binding"/>
    <property type="evidence" value="ECO:0007669"/>
    <property type="project" value="UniProtKB-KW"/>
</dbReference>
<dbReference type="Pfam" id="PF25601">
    <property type="entry name" value="AAA_lid_14"/>
    <property type="match status" value="1"/>
</dbReference>
<reference evidence="9" key="1">
    <citation type="submission" date="2016-10" db="EMBL/GenBank/DDBJ databases">
        <authorList>
            <person name="Varghese N."/>
            <person name="Submissions S."/>
        </authorList>
    </citation>
    <scope>NUCLEOTIDE SEQUENCE [LARGE SCALE GENOMIC DNA]</scope>
    <source>
        <strain evidence="9">DSM 23413</strain>
    </source>
</reference>
<dbReference type="PANTHER" id="PTHR32071">
    <property type="entry name" value="TRANSCRIPTIONAL REGULATORY PROTEIN"/>
    <property type="match status" value="1"/>
</dbReference>
<dbReference type="InterPro" id="IPR058031">
    <property type="entry name" value="AAA_lid_NorR"/>
</dbReference>
<dbReference type="PROSITE" id="PS50045">
    <property type="entry name" value="SIGMA54_INTERACT_4"/>
    <property type="match status" value="1"/>
</dbReference>